<accession>A0A5S6QEK5</accession>
<dbReference type="GO" id="GO:0006303">
    <property type="term" value="P:double-strand break repair via nonhomologous end joining"/>
    <property type="evidence" value="ECO:0007669"/>
    <property type="project" value="TreeGrafter"/>
</dbReference>
<proteinExistence type="predicted"/>
<dbReference type="Gene3D" id="3.30.420.10">
    <property type="entry name" value="Ribonuclease H-like superfamily/Ribonuclease H"/>
    <property type="match status" value="1"/>
</dbReference>
<sequence length="173" mass="19926">MKSGYCMTIVDGHRSGWIKVNLQNTFPNQKSTKRSLLKPGQTVTAETYCAELEKMHEKLQRSRPALANRKGPILLHDNARPPISQMTIQKLHHLGYETLSHPPYSPDLSPTDYHIFKHLDHFLQGKQFKNEKEAKTAFEEFIASKTPDFYATGMNAIVRRWQKCVDCEGSYFD</sequence>
<dbReference type="GO" id="GO:0042800">
    <property type="term" value="F:histone H3K4 methyltransferase activity"/>
    <property type="evidence" value="ECO:0007669"/>
    <property type="project" value="TreeGrafter"/>
</dbReference>
<dbReference type="GO" id="GO:0015074">
    <property type="term" value="P:DNA integration"/>
    <property type="evidence" value="ECO:0007669"/>
    <property type="project" value="TreeGrafter"/>
</dbReference>
<dbReference type="GO" id="GO:0000729">
    <property type="term" value="P:DNA double-strand break processing"/>
    <property type="evidence" value="ECO:0007669"/>
    <property type="project" value="TreeGrafter"/>
</dbReference>
<dbReference type="GO" id="GO:0035861">
    <property type="term" value="C:site of double-strand break"/>
    <property type="evidence" value="ECO:0007669"/>
    <property type="project" value="TreeGrafter"/>
</dbReference>
<keyword evidence="1" id="KW-1185">Reference proteome</keyword>
<dbReference type="InterPro" id="IPR052709">
    <property type="entry name" value="Transposase-MT_Hybrid"/>
</dbReference>
<dbReference type="GO" id="GO:0005634">
    <property type="term" value="C:nucleus"/>
    <property type="evidence" value="ECO:0007669"/>
    <property type="project" value="TreeGrafter"/>
</dbReference>
<dbReference type="PANTHER" id="PTHR46060:SF2">
    <property type="entry name" value="HISTONE-LYSINE N-METHYLTRANSFERASE SETMAR"/>
    <property type="match status" value="1"/>
</dbReference>
<dbReference type="WBParaSite" id="TMUE_1000005530.1">
    <property type="protein sequence ID" value="TMUE_1000005530.1"/>
    <property type="gene ID" value="WBGene00299305"/>
</dbReference>
<dbReference type="Pfam" id="PF01359">
    <property type="entry name" value="Transposase_1"/>
    <property type="match status" value="1"/>
</dbReference>
<dbReference type="GO" id="GO:0031297">
    <property type="term" value="P:replication fork processing"/>
    <property type="evidence" value="ECO:0007669"/>
    <property type="project" value="TreeGrafter"/>
</dbReference>
<reference evidence="2" key="1">
    <citation type="submission" date="2019-12" db="UniProtKB">
        <authorList>
            <consortium name="WormBaseParasite"/>
        </authorList>
    </citation>
    <scope>IDENTIFICATION</scope>
</reference>
<evidence type="ECO:0000313" key="1">
    <source>
        <dbReference type="Proteomes" id="UP000046395"/>
    </source>
</evidence>
<dbReference type="PANTHER" id="PTHR46060">
    <property type="entry name" value="MARINER MOS1 TRANSPOSASE-LIKE PROTEIN"/>
    <property type="match status" value="1"/>
</dbReference>
<dbReference type="GO" id="GO:0003690">
    <property type="term" value="F:double-stranded DNA binding"/>
    <property type="evidence" value="ECO:0007669"/>
    <property type="project" value="TreeGrafter"/>
</dbReference>
<organism evidence="1 2">
    <name type="scientific">Trichuris muris</name>
    <name type="common">Mouse whipworm</name>
    <dbReference type="NCBI Taxonomy" id="70415"/>
    <lineage>
        <taxon>Eukaryota</taxon>
        <taxon>Metazoa</taxon>
        <taxon>Ecdysozoa</taxon>
        <taxon>Nematoda</taxon>
        <taxon>Enoplea</taxon>
        <taxon>Dorylaimia</taxon>
        <taxon>Trichinellida</taxon>
        <taxon>Trichuridae</taxon>
        <taxon>Trichuris</taxon>
    </lineage>
</organism>
<dbReference type="GO" id="GO:0000014">
    <property type="term" value="F:single-stranded DNA endodeoxyribonuclease activity"/>
    <property type="evidence" value="ECO:0007669"/>
    <property type="project" value="TreeGrafter"/>
</dbReference>
<dbReference type="InterPro" id="IPR036397">
    <property type="entry name" value="RNaseH_sf"/>
</dbReference>
<evidence type="ECO:0000313" key="2">
    <source>
        <dbReference type="WBParaSite" id="TMUE_1000005530.1"/>
    </source>
</evidence>
<dbReference type="AlphaFoldDB" id="A0A5S6QEK5"/>
<dbReference type="GO" id="GO:0044774">
    <property type="term" value="P:mitotic DNA integrity checkpoint signaling"/>
    <property type="evidence" value="ECO:0007669"/>
    <property type="project" value="TreeGrafter"/>
</dbReference>
<dbReference type="InterPro" id="IPR001888">
    <property type="entry name" value="Transposase_1"/>
</dbReference>
<dbReference type="STRING" id="70415.A0A5S6QEK5"/>
<dbReference type="GO" id="GO:0003697">
    <property type="term" value="F:single-stranded DNA binding"/>
    <property type="evidence" value="ECO:0007669"/>
    <property type="project" value="TreeGrafter"/>
</dbReference>
<name>A0A5S6QEK5_TRIMR</name>
<dbReference type="GO" id="GO:0000793">
    <property type="term" value="C:condensed chromosome"/>
    <property type="evidence" value="ECO:0007669"/>
    <property type="project" value="TreeGrafter"/>
</dbReference>
<dbReference type="Proteomes" id="UP000046395">
    <property type="component" value="Unassembled WGS sequence"/>
</dbReference>
<dbReference type="GO" id="GO:0046975">
    <property type="term" value="F:histone H3K36 methyltransferase activity"/>
    <property type="evidence" value="ECO:0007669"/>
    <property type="project" value="TreeGrafter"/>
</dbReference>
<protein>
    <submittedName>
        <fullName evidence="2">Histone-lysine N-methyltransferase SETMAR</fullName>
    </submittedName>
</protein>
<dbReference type="GO" id="GO:0044547">
    <property type="term" value="F:DNA topoisomerase binding"/>
    <property type="evidence" value="ECO:0007669"/>
    <property type="project" value="TreeGrafter"/>
</dbReference>